<dbReference type="Proteomes" id="UP000308600">
    <property type="component" value="Unassembled WGS sequence"/>
</dbReference>
<organism evidence="1 2">
    <name type="scientific">Pluteus cervinus</name>
    <dbReference type="NCBI Taxonomy" id="181527"/>
    <lineage>
        <taxon>Eukaryota</taxon>
        <taxon>Fungi</taxon>
        <taxon>Dikarya</taxon>
        <taxon>Basidiomycota</taxon>
        <taxon>Agaricomycotina</taxon>
        <taxon>Agaricomycetes</taxon>
        <taxon>Agaricomycetidae</taxon>
        <taxon>Agaricales</taxon>
        <taxon>Pluteineae</taxon>
        <taxon>Pluteaceae</taxon>
        <taxon>Pluteus</taxon>
    </lineage>
</organism>
<protein>
    <submittedName>
        <fullName evidence="1">Uncharacterized protein</fullName>
    </submittedName>
</protein>
<accession>A0ACD3B0U5</accession>
<reference evidence="1 2" key="1">
    <citation type="journal article" date="2019" name="Nat. Ecol. Evol.">
        <title>Megaphylogeny resolves global patterns of mushroom evolution.</title>
        <authorList>
            <person name="Varga T."/>
            <person name="Krizsan K."/>
            <person name="Foldi C."/>
            <person name="Dima B."/>
            <person name="Sanchez-Garcia M."/>
            <person name="Sanchez-Ramirez S."/>
            <person name="Szollosi G.J."/>
            <person name="Szarkandi J.G."/>
            <person name="Papp V."/>
            <person name="Albert L."/>
            <person name="Andreopoulos W."/>
            <person name="Angelini C."/>
            <person name="Antonin V."/>
            <person name="Barry K.W."/>
            <person name="Bougher N.L."/>
            <person name="Buchanan P."/>
            <person name="Buyck B."/>
            <person name="Bense V."/>
            <person name="Catcheside P."/>
            <person name="Chovatia M."/>
            <person name="Cooper J."/>
            <person name="Damon W."/>
            <person name="Desjardin D."/>
            <person name="Finy P."/>
            <person name="Geml J."/>
            <person name="Haridas S."/>
            <person name="Hughes K."/>
            <person name="Justo A."/>
            <person name="Karasinski D."/>
            <person name="Kautmanova I."/>
            <person name="Kiss B."/>
            <person name="Kocsube S."/>
            <person name="Kotiranta H."/>
            <person name="LaButti K.M."/>
            <person name="Lechner B.E."/>
            <person name="Liimatainen K."/>
            <person name="Lipzen A."/>
            <person name="Lukacs Z."/>
            <person name="Mihaltcheva S."/>
            <person name="Morgado L.N."/>
            <person name="Niskanen T."/>
            <person name="Noordeloos M.E."/>
            <person name="Ohm R.A."/>
            <person name="Ortiz-Santana B."/>
            <person name="Ovrebo C."/>
            <person name="Racz N."/>
            <person name="Riley R."/>
            <person name="Savchenko A."/>
            <person name="Shiryaev A."/>
            <person name="Soop K."/>
            <person name="Spirin V."/>
            <person name="Szebenyi C."/>
            <person name="Tomsovsky M."/>
            <person name="Tulloss R.E."/>
            <person name="Uehling J."/>
            <person name="Grigoriev I.V."/>
            <person name="Vagvolgyi C."/>
            <person name="Papp T."/>
            <person name="Martin F.M."/>
            <person name="Miettinen O."/>
            <person name="Hibbett D.S."/>
            <person name="Nagy L.G."/>
        </authorList>
    </citation>
    <scope>NUCLEOTIDE SEQUENCE [LARGE SCALE GENOMIC DNA]</scope>
    <source>
        <strain evidence="1 2">NL-1719</strain>
    </source>
</reference>
<sequence>MFDWDTPLTDLSSDEEEDQVDDKPLLPPPQAAPAPSQPSEEPPNGRLPAFRSRTVSVKTIFDEACDGYIDLDPPYQRDIVWTQDKQSNLIDSLIYNYSVFPLIFTMTPDSEGREFWTCIDGKQRISSIVAFMKGDVYTGKKTWFVNKDGKKNKKVILEARRKNFEKIQICFNEYDNLTMEQQRDVFQRIQNGMSLTPAERMKSLNGPVPDLVRRFLFKHEPIFGPKPGAAQFKSVAQILFMIVSSPVHYPSKRSTMSSKPIEGEVSVAQIERFLQKPPRITKVHEKILSEVMDILGILSSDSEYNAPFLTKPEPTPLDYVLAAHLIHTKRTRMSLKQLSSLFSSVRKETRKQSRGAKVSAAQHKKLMALIAEAGKDEHITPAVVEKDDYLMMKKDCRVSGIERDSAPSVDESGIPEQASKNPELPLSAGDTEDTSIPSKRPSRKVGKKRARNEDDSSDDQDNGSDYEASIRPAKSRKSQKPSPSAASAAEKAGPSKARTKVKRKTKAKTQDKTIPSAAPHNASASRASTSSIPMAETSPGTPTIPIAVPTITTPSGDSDGEGAGPQAALRRPGILKNVSVKGLTTVGTRTPGPVRASSTCSLSAHSFAMSTPASGTPSTQPTSAPLVQRSKITRDPRLQSTSSQLTGSQSQPSHQQTQQTPASTIITNPSAVSPGPSTLLSHQIHQSAVPLASPTASELLNIGSTVTVSSPTWSRPYRYQHQQ</sequence>
<evidence type="ECO:0000313" key="1">
    <source>
        <dbReference type="EMBL" id="TFK71420.1"/>
    </source>
</evidence>
<proteinExistence type="predicted"/>
<dbReference type="EMBL" id="ML208298">
    <property type="protein sequence ID" value="TFK71420.1"/>
    <property type="molecule type" value="Genomic_DNA"/>
</dbReference>
<gene>
    <name evidence="1" type="ORF">BDN72DRAFT_457328</name>
</gene>
<keyword evidence="2" id="KW-1185">Reference proteome</keyword>
<evidence type="ECO:0000313" key="2">
    <source>
        <dbReference type="Proteomes" id="UP000308600"/>
    </source>
</evidence>
<name>A0ACD3B0U5_9AGAR</name>